<gene>
    <name evidence="15" type="ORF">RUM43_011618</name>
</gene>
<organism evidence="15 16">
    <name type="scientific">Polyplax serrata</name>
    <name type="common">Common mouse louse</name>
    <dbReference type="NCBI Taxonomy" id="468196"/>
    <lineage>
        <taxon>Eukaryota</taxon>
        <taxon>Metazoa</taxon>
        <taxon>Ecdysozoa</taxon>
        <taxon>Arthropoda</taxon>
        <taxon>Hexapoda</taxon>
        <taxon>Insecta</taxon>
        <taxon>Pterygota</taxon>
        <taxon>Neoptera</taxon>
        <taxon>Paraneoptera</taxon>
        <taxon>Psocodea</taxon>
        <taxon>Troctomorpha</taxon>
        <taxon>Phthiraptera</taxon>
        <taxon>Anoplura</taxon>
        <taxon>Polyplacidae</taxon>
        <taxon>Polyplax</taxon>
    </lineage>
</organism>
<dbReference type="CDD" id="cd05911">
    <property type="entry name" value="Firefly_Luc_like"/>
    <property type="match status" value="1"/>
</dbReference>
<dbReference type="Proteomes" id="UP001372834">
    <property type="component" value="Unassembled WGS sequence"/>
</dbReference>
<keyword evidence="7" id="KW-0560">Oxidoreductase</keyword>
<protein>
    <recommendedName>
        <fullName evidence="4">Luciferin 4-monooxygenase</fullName>
        <ecNumber evidence="3">1.13.12.7</ecNumber>
    </recommendedName>
</protein>
<evidence type="ECO:0000256" key="8">
    <source>
        <dbReference type="ARBA" id="ARBA00023033"/>
    </source>
</evidence>
<evidence type="ECO:0000256" key="10">
    <source>
        <dbReference type="ARBA" id="ARBA00023223"/>
    </source>
</evidence>
<dbReference type="GO" id="GO:0005777">
    <property type="term" value="C:peroxisome"/>
    <property type="evidence" value="ECO:0007669"/>
    <property type="project" value="UniProtKB-SubCell"/>
</dbReference>
<keyword evidence="11" id="KW-0599">Photoprotein</keyword>
<dbReference type="EC" id="1.13.12.7" evidence="3"/>
<dbReference type="GO" id="GO:0004467">
    <property type="term" value="F:long-chain fatty acid-CoA ligase activity"/>
    <property type="evidence" value="ECO:0007669"/>
    <property type="project" value="TreeGrafter"/>
</dbReference>
<evidence type="ECO:0000256" key="1">
    <source>
        <dbReference type="ARBA" id="ARBA00004275"/>
    </source>
</evidence>
<evidence type="ECO:0000259" key="14">
    <source>
        <dbReference type="Pfam" id="PF13193"/>
    </source>
</evidence>
<dbReference type="InterPro" id="IPR045851">
    <property type="entry name" value="AMP-bd_C_sf"/>
</dbReference>
<keyword evidence="10" id="KW-0455">Luminescence</keyword>
<dbReference type="GO" id="GO:0004497">
    <property type="term" value="F:monooxygenase activity"/>
    <property type="evidence" value="ECO:0007669"/>
    <property type="project" value="UniProtKB-KW"/>
</dbReference>
<dbReference type="FunFam" id="3.40.50.12780:FF:000003">
    <property type="entry name" value="Long-chain-fatty-acid--CoA ligase FadD"/>
    <property type="match status" value="1"/>
</dbReference>
<dbReference type="InterPro" id="IPR000873">
    <property type="entry name" value="AMP-dep_synth/lig_dom"/>
</dbReference>
<sequence length="601" mass="67238">MAIRILKVLRKPNHQRFLRKFSSVPNLTTQIPYFSRPPNGRSNSVEKKSVRFLSNSNESHSEHVVRSAYADVKIPNVPLHEFVFENLGQHENKTAIECGYSGKKITFKELRKISEALADSFVNKFKLRKGDCFAIVLPNCPEYPALLLAASMSSLVSTTVNHNYTPVEISMQLRDTNSKLIFTTPENYQKCMEASSAIKMRIPIVSIQVYPDSSHPTGSVSFSELTKKTSKNFGSFDFRSDDDVVLPYSSGTSGLPKGVQLSHSNLIANIAQYQSVNELKANPNPETNQSCILAILPMYHIYGMVVVTMDSLRDGGRLISLPRFEPKLFLETIVNKKIQILYLVPPLIFFLSNFPGLEAKHLEHVQHVVSGAAPCGSSDIAKILEKKKTVQVSQGYGLTETSPVITISHKDRMKKIGSVGYPLPMTTVKVVDMSSGHALPKGQKGEIWVKGPQVMKGYLNRPEETQNIFDKDGWLKTGDVGYYDEEFDFYIVDRIKELIKVKGLQVAPAELEEFIRAHPKVADVGVIGVNHPRHGEVPRAFVVVKDGVNCKEEEIQNYVKEMLSAHKHLLGGVKFVNEIPKSGAGKILRKKLRELNDEKFK</sequence>
<evidence type="ECO:0000313" key="16">
    <source>
        <dbReference type="Proteomes" id="UP001372834"/>
    </source>
</evidence>
<comment type="caution">
    <text evidence="15">The sequence shown here is derived from an EMBL/GenBank/DDBJ whole genome shotgun (WGS) entry which is preliminary data.</text>
</comment>
<feature type="domain" description="AMP-dependent synthetase/ligase" evidence="13">
    <location>
        <begin position="85"/>
        <end position="459"/>
    </location>
</feature>
<evidence type="ECO:0000256" key="6">
    <source>
        <dbReference type="ARBA" id="ARBA00022840"/>
    </source>
</evidence>
<dbReference type="PANTHER" id="PTHR24096:SF422">
    <property type="entry name" value="BCDNA.GH02901"/>
    <property type="match status" value="1"/>
</dbReference>
<dbReference type="Gene3D" id="3.40.50.12780">
    <property type="entry name" value="N-terminal domain of ligase-like"/>
    <property type="match status" value="1"/>
</dbReference>
<dbReference type="InterPro" id="IPR025110">
    <property type="entry name" value="AMP-bd_C"/>
</dbReference>
<dbReference type="GO" id="GO:0046949">
    <property type="term" value="P:fatty-acyl-CoA biosynthetic process"/>
    <property type="evidence" value="ECO:0007669"/>
    <property type="project" value="TreeGrafter"/>
</dbReference>
<evidence type="ECO:0000259" key="13">
    <source>
        <dbReference type="Pfam" id="PF00501"/>
    </source>
</evidence>
<dbReference type="InterPro" id="IPR042099">
    <property type="entry name" value="ANL_N_sf"/>
</dbReference>
<evidence type="ECO:0000256" key="4">
    <source>
        <dbReference type="ARBA" id="ARBA00019043"/>
    </source>
</evidence>
<reference evidence="15 16" key="1">
    <citation type="submission" date="2023-10" db="EMBL/GenBank/DDBJ databases">
        <title>Genomes of two closely related lineages of the louse Polyplax serrata with different host specificities.</title>
        <authorList>
            <person name="Martinu J."/>
            <person name="Tarabai H."/>
            <person name="Stefka J."/>
            <person name="Hypsa V."/>
        </authorList>
    </citation>
    <scope>NUCLEOTIDE SEQUENCE [LARGE SCALE GENOMIC DNA]</scope>
    <source>
        <strain evidence="15">HR10_N</strain>
    </source>
</reference>
<dbReference type="SUPFAM" id="SSF56801">
    <property type="entry name" value="Acetyl-CoA synthetase-like"/>
    <property type="match status" value="1"/>
</dbReference>
<keyword evidence="5" id="KW-0547">Nucleotide-binding</keyword>
<dbReference type="InterPro" id="IPR020845">
    <property type="entry name" value="AMP-binding_CS"/>
</dbReference>
<evidence type="ECO:0000256" key="2">
    <source>
        <dbReference type="ARBA" id="ARBA00006432"/>
    </source>
</evidence>
<proteinExistence type="inferred from homology"/>
<evidence type="ECO:0000256" key="9">
    <source>
        <dbReference type="ARBA" id="ARBA00023140"/>
    </source>
</evidence>
<dbReference type="GO" id="GO:0005524">
    <property type="term" value="F:ATP binding"/>
    <property type="evidence" value="ECO:0007669"/>
    <property type="project" value="UniProtKB-KW"/>
</dbReference>
<evidence type="ECO:0000256" key="5">
    <source>
        <dbReference type="ARBA" id="ARBA00022741"/>
    </source>
</evidence>
<dbReference type="PANTHER" id="PTHR24096">
    <property type="entry name" value="LONG-CHAIN-FATTY-ACID--COA LIGASE"/>
    <property type="match status" value="1"/>
</dbReference>
<dbReference type="Gene3D" id="3.30.300.30">
    <property type="match status" value="1"/>
</dbReference>
<keyword evidence="8" id="KW-0503">Monooxygenase</keyword>
<dbReference type="Pfam" id="PF00501">
    <property type="entry name" value="AMP-binding"/>
    <property type="match status" value="1"/>
</dbReference>
<comment type="similarity">
    <text evidence="2">Belongs to the ATP-dependent AMP-binding enzyme family.</text>
</comment>
<dbReference type="GO" id="GO:0008218">
    <property type="term" value="P:bioluminescence"/>
    <property type="evidence" value="ECO:0007669"/>
    <property type="project" value="UniProtKB-KW"/>
</dbReference>
<name>A0AAN8P968_POLSC</name>
<evidence type="ECO:0000256" key="12">
    <source>
        <dbReference type="ARBA" id="ARBA00048497"/>
    </source>
</evidence>
<dbReference type="Pfam" id="PF13193">
    <property type="entry name" value="AMP-binding_C"/>
    <property type="match status" value="1"/>
</dbReference>
<keyword evidence="9" id="KW-0576">Peroxisome</keyword>
<evidence type="ECO:0000256" key="11">
    <source>
        <dbReference type="ARBA" id="ARBA00023262"/>
    </source>
</evidence>
<keyword evidence="6" id="KW-0067">ATP-binding</keyword>
<evidence type="ECO:0000313" key="15">
    <source>
        <dbReference type="EMBL" id="KAK6621312.1"/>
    </source>
</evidence>
<comment type="subcellular location">
    <subcellularLocation>
        <location evidence="1">Peroxisome</location>
    </subcellularLocation>
</comment>
<dbReference type="EMBL" id="JAWJWE010000039">
    <property type="protein sequence ID" value="KAK6621312.1"/>
    <property type="molecule type" value="Genomic_DNA"/>
</dbReference>
<accession>A0AAN8P968</accession>
<comment type="catalytic activity">
    <reaction evidence="12">
        <text>firefly D-luciferin + ATP + O2 = firefly oxyluciferin + hnu + AMP + CO2 + diphosphate</text>
        <dbReference type="Rhea" id="RHEA:10732"/>
        <dbReference type="ChEBI" id="CHEBI:15379"/>
        <dbReference type="ChEBI" id="CHEBI:16526"/>
        <dbReference type="ChEBI" id="CHEBI:16792"/>
        <dbReference type="ChEBI" id="CHEBI:30212"/>
        <dbReference type="ChEBI" id="CHEBI:30616"/>
        <dbReference type="ChEBI" id="CHEBI:33019"/>
        <dbReference type="ChEBI" id="CHEBI:58038"/>
        <dbReference type="ChEBI" id="CHEBI:456215"/>
        <dbReference type="EC" id="1.13.12.7"/>
    </reaction>
</comment>
<dbReference type="FunFam" id="3.30.300.30:FF:000007">
    <property type="entry name" value="4-coumarate--CoA ligase 2"/>
    <property type="match status" value="1"/>
</dbReference>
<evidence type="ECO:0000256" key="3">
    <source>
        <dbReference type="ARBA" id="ARBA00012532"/>
    </source>
</evidence>
<dbReference type="PROSITE" id="PS00455">
    <property type="entry name" value="AMP_BINDING"/>
    <property type="match status" value="1"/>
</dbReference>
<dbReference type="AlphaFoldDB" id="A0AAN8P968"/>
<evidence type="ECO:0000256" key="7">
    <source>
        <dbReference type="ARBA" id="ARBA00023002"/>
    </source>
</evidence>
<feature type="domain" description="AMP-binding enzyme C-terminal" evidence="14">
    <location>
        <begin position="510"/>
        <end position="586"/>
    </location>
</feature>